<dbReference type="RefSeq" id="WP_369046279.1">
    <property type="nucleotide sequence ID" value="NZ_CP163302.1"/>
</dbReference>
<gene>
    <name evidence="7" type="ORF">AB5L97_02225</name>
</gene>
<dbReference type="Pfam" id="PF07992">
    <property type="entry name" value="Pyr_redox_2"/>
    <property type="match status" value="1"/>
</dbReference>
<keyword evidence="3" id="KW-0274">FAD</keyword>
<dbReference type="InterPro" id="IPR023753">
    <property type="entry name" value="FAD/NAD-binding_dom"/>
</dbReference>
<dbReference type="KEGG" id="spue:AB5L97_02225"/>
<evidence type="ECO:0000256" key="1">
    <source>
        <dbReference type="ARBA" id="ARBA00001974"/>
    </source>
</evidence>
<dbReference type="PANTHER" id="PTHR43557">
    <property type="entry name" value="APOPTOSIS-INDUCING FACTOR 1"/>
    <property type="match status" value="1"/>
</dbReference>
<feature type="domain" description="Reductase C-terminal" evidence="6">
    <location>
        <begin position="330"/>
        <end position="421"/>
    </location>
</feature>
<evidence type="ECO:0000259" key="6">
    <source>
        <dbReference type="Pfam" id="PF14759"/>
    </source>
</evidence>
<evidence type="ECO:0000256" key="2">
    <source>
        <dbReference type="ARBA" id="ARBA00022630"/>
    </source>
</evidence>
<keyword evidence="4" id="KW-0560">Oxidoreductase</keyword>
<name>A0AB39L5U4_9MICC</name>
<keyword evidence="2" id="KW-0285">Flavoprotein</keyword>
<dbReference type="PRINTS" id="PR00411">
    <property type="entry name" value="PNDRDTASEI"/>
</dbReference>
<evidence type="ECO:0000313" key="7">
    <source>
        <dbReference type="EMBL" id="XDP45857.1"/>
    </source>
</evidence>
<organism evidence="7">
    <name type="scientific">Sinomonas puerhi</name>
    <dbReference type="NCBI Taxonomy" id="3238584"/>
    <lineage>
        <taxon>Bacteria</taxon>
        <taxon>Bacillati</taxon>
        <taxon>Actinomycetota</taxon>
        <taxon>Actinomycetes</taxon>
        <taxon>Micrococcales</taxon>
        <taxon>Micrococcaceae</taxon>
        <taxon>Sinomonas</taxon>
    </lineage>
</organism>
<feature type="domain" description="FAD/NAD(P)-binding" evidence="5">
    <location>
        <begin position="10"/>
        <end position="311"/>
    </location>
</feature>
<proteinExistence type="predicted"/>
<dbReference type="SUPFAM" id="SSF55424">
    <property type="entry name" value="FAD/NAD-linked reductases, dimerisation (C-terminal) domain"/>
    <property type="match status" value="1"/>
</dbReference>
<dbReference type="EMBL" id="CP163302">
    <property type="protein sequence ID" value="XDP45857.1"/>
    <property type="molecule type" value="Genomic_DNA"/>
</dbReference>
<dbReference type="AlphaFoldDB" id="A0AB39L5U4"/>
<evidence type="ECO:0000256" key="3">
    <source>
        <dbReference type="ARBA" id="ARBA00022827"/>
    </source>
</evidence>
<dbReference type="InterPro" id="IPR016156">
    <property type="entry name" value="FAD/NAD-linked_Rdtase_dimer_sf"/>
</dbReference>
<dbReference type="InterPro" id="IPR028202">
    <property type="entry name" value="Reductase_C"/>
</dbReference>
<dbReference type="GO" id="GO:0005737">
    <property type="term" value="C:cytoplasm"/>
    <property type="evidence" value="ECO:0007669"/>
    <property type="project" value="TreeGrafter"/>
</dbReference>
<reference evidence="7" key="1">
    <citation type="submission" date="2024-07" db="EMBL/GenBank/DDBJ databases">
        <authorList>
            <person name="fu j."/>
        </authorList>
    </citation>
    <scope>NUCLEOTIDE SEQUENCE</scope>
    <source>
        <strain evidence="7">P10A9</strain>
    </source>
</reference>
<dbReference type="SUPFAM" id="SSF51905">
    <property type="entry name" value="FAD/NAD(P)-binding domain"/>
    <property type="match status" value="1"/>
</dbReference>
<evidence type="ECO:0000256" key="4">
    <source>
        <dbReference type="ARBA" id="ARBA00023002"/>
    </source>
</evidence>
<dbReference type="GO" id="GO:0016651">
    <property type="term" value="F:oxidoreductase activity, acting on NAD(P)H"/>
    <property type="evidence" value="ECO:0007669"/>
    <property type="project" value="TreeGrafter"/>
</dbReference>
<sequence>MSAPPALPHSIVILGGGVAGFSAAQELRARGYGGVLTILSPEGLPYDRPPLSKGYLLGTEDSAKILFAPARWYGEHDVAVVASRATALDASGQNPSVTLDDGRVLAADRILLATGGLPRRLAIPGGQHALTLRSRADADALRRVLVPGARIVIVGAGLIGAEVASAAASLGGNVTLIDPIDLPLGPAMGEHLARRLHAMHAEHGVRTVTGLPAAIEDGTHDAAPHLVRLADGRSVPADIVVAGIGITPDTDVAEAAGLDVDDGILVGSDGSTSRPAIFAAGDATRTRRPDDVVRGGAARRAKHWEAAVRSGQAAAAGLLGQAPAEFGAPWFWSDRYGVHAEAVGTMDARQEPGARVVLRTEDGTVTGVPAAAFLLAEDGRLLGCAAVDQPLVVRAARRIIDRGIIPDPERLADPTVDPRKLAR</sequence>
<dbReference type="PANTHER" id="PTHR43557:SF2">
    <property type="entry name" value="RIESKE DOMAIN-CONTAINING PROTEIN-RELATED"/>
    <property type="match status" value="1"/>
</dbReference>
<dbReference type="PRINTS" id="PR00368">
    <property type="entry name" value="FADPNR"/>
</dbReference>
<dbReference type="Pfam" id="PF14759">
    <property type="entry name" value="Reductase_C"/>
    <property type="match status" value="1"/>
</dbReference>
<protein>
    <submittedName>
        <fullName evidence="7">NAD(P)/FAD-dependent oxidoreductase</fullName>
    </submittedName>
</protein>
<dbReference type="Gene3D" id="3.50.50.60">
    <property type="entry name" value="FAD/NAD(P)-binding domain"/>
    <property type="match status" value="2"/>
</dbReference>
<evidence type="ECO:0000259" key="5">
    <source>
        <dbReference type="Pfam" id="PF07992"/>
    </source>
</evidence>
<comment type="cofactor">
    <cofactor evidence="1">
        <name>FAD</name>
        <dbReference type="ChEBI" id="CHEBI:57692"/>
    </cofactor>
</comment>
<accession>A0AB39L5U4</accession>
<dbReference type="InterPro" id="IPR036188">
    <property type="entry name" value="FAD/NAD-bd_sf"/>
</dbReference>
<dbReference type="InterPro" id="IPR050446">
    <property type="entry name" value="FAD-oxidoreductase/Apoptosis"/>
</dbReference>
<dbReference type="Gene3D" id="3.30.390.30">
    <property type="match status" value="1"/>
</dbReference>